<dbReference type="InterPro" id="IPR013097">
    <property type="entry name" value="Dabb"/>
</dbReference>
<proteinExistence type="predicted"/>
<dbReference type="SUPFAM" id="SSF54909">
    <property type="entry name" value="Dimeric alpha+beta barrel"/>
    <property type="match status" value="1"/>
</dbReference>
<feature type="domain" description="Stress-response A/B barrel" evidence="1">
    <location>
        <begin position="2"/>
        <end position="98"/>
    </location>
</feature>
<dbReference type="PANTHER" id="PTHR37832">
    <property type="entry name" value="BLL2683 PROTEIN"/>
    <property type="match status" value="1"/>
</dbReference>
<evidence type="ECO:0000259" key="1">
    <source>
        <dbReference type="PROSITE" id="PS51502"/>
    </source>
</evidence>
<dbReference type="EMBL" id="CP036150">
    <property type="protein sequence ID" value="QEN07193.1"/>
    <property type="molecule type" value="Genomic_DNA"/>
</dbReference>
<reference evidence="2 3" key="1">
    <citation type="submission" date="2019-02" db="EMBL/GenBank/DDBJ databases">
        <title>Complete Genome Sequence and Methylome Analysis of free living Spirochaetas.</title>
        <authorList>
            <person name="Fomenkov A."/>
            <person name="Dubinina G."/>
            <person name="Leshcheva N."/>
            <person name="Mikheeva N."/>
            <person name="Grabovich M."/>
            <person name="Vincze T."/>
            <person name="Roberts R.J."/>
        </authorList>
    </citation>
    <scope>NUCLEOTIDE SEQUENCE [LARGE SCALE GENOMIC DNA]</scope>
    <source>
        <strain evidence="2 3">K2</strain>
    </source>
</reference>
<sequence length="100" mass="11586">MIKHIVMWKFKDEAEGKSKDENIQIIKKDLENLVGVIPEIRELEVGINKTVADTAFDAVLVSTFDSMEDLKAYREDPRHKKAAAYNKLCRLDRVVVDYEF</sequence>
<dbReference type="PROSITE" id="PS51502">
    <property type="entry name" value="S_R_A_B_BARREL"/>
    <property type="match status" value="1"/>
</dbReference>
<name>A0A5C1QG99_9SPIO</name>
<evidence type="ECO:0000313" key="2">
    <source>
        <dbReference type="EMBL" id="QEN07193.1"/>
    </source>
</evidence>
<dbReference type="RefSeq" id="WP_149485275.1">
    <property type="nucleotide sequence ID" value="NZ_CP036150.1"/>
</dbReference>
<dbReference type="OrthoDB" id="9808130at2"/>
<protein>
    <submittedName>
        <fullName evidence="2">Dabb family protein</fullName>
    </submittedName>
</protein>
<dbReference type="SMART" id="SM00886">
    <property type="entry name" value="Dabb"/>
    <property type="match status" value="1"/>
</dbReference>
<dbReference type="PANTHER" id="PTHR37832:SF1">
    <property type="entry name" value="STRESS-RESPONSE A_B BARREL DOMAIN-CONTAINING PROTEIN"/>
    <property type="match status" value="1"/>
</dbReference>
<evidence type="ECO:0000313" key="3">
    <source>
        <dbReference type="Proteomes" id="UP000324209"/>
    </source>
</evidence>
<dbReference type="KEGG" id="ock:EXM22_04005"/>
<dbReference type="Gene3D" id="3.30.70.100">
    <property type="match status" value="1"/>
</dbReference>
<organism evidence="2 3">
    <name type="scientific">Oceanispirochaeta crateris</name>
    <dbReference type="NCBI Taxonomy" id="2518645"/>
    <lineage>
        <taxon>Bacteria</taxon>
        <taxon>Pseudomonadati</taxon>
        <taxon>Spirochaetota</taxon>
        <taxon>Spirochaetia</taxon>
        <taxon>Spirochaetales</taxon>
        <taxon>Spirochaetaceae</taxon>
        <taxon>Oceanispirochaeta</taxon>
    </lineage>
</organism>
<dbReference type="Proteomes" id="UP000324209">
    <property type="component" value="Chromosome"/>
</dbReference>
<dbReference type="InterPro" id="IPR011008">
    <property type="entry name" value="Dimeric_a/b-barrel"/>
</dbReference>
<dbReference type="AlphaFoldDB" id="A0A5C1QG99"/>
<accession>A0A5C1QG99</accession>
<gene>
    <name evidence="2" type="ORF">EXM22_04005</name>
</gene>
<dbReference type="Pfam" id="PF07876">
    <property type="entry name" value="Dabb"/>
    <property type="match status" value="1"/>
</dbReference>
<keyword evidence="3" id="KW-1185">Reference proteome</keyword>